<evidence type="ECO:0000313" key="1">
    <source>
        <dbReference type="EMBL" id="RXI00044.1"/>
    </source>
</evidence>
<proteinExistence type="predicted"/>
<sequence>MKSEEDFDNKLSELVVVEEKKEYSMLEDHLHDLTSQITTNEKSLSEQIHIVDRCLKKIHLHQKTFASYIFESIDLKVPNSLILHEFKDPFEVHYSNYRREFVIESIIEVMYDQRTSIPMANIWWKRQRKKNEEKEVSSFEIEEAKICSASLPCIDTKFQSYKVEEREKEEDSRSGSSFE</sequence>
<name>A0A498K160_MALDO</name>
<dbReference type="AlphaFoldDB" id="A0A498K160"/>
<dbReference type="Proteomes" id="UP000290289">
    <property type="component" value="Chromosome 5"/>
</dbReference>
<evidence type="ECO:0000313" key="2">
    <source>
        <dbReference type="Proteomes" id="UP000290289"/>
    </source>
</evidence>
<accession>A0A498K160</accession>
<protein>
    <submittedName>
        <fullName evidence="1">Uncharacterized protein</fullName>
    </submittedName>
</protein>
<dbReference type="EMBL" id="RDQH01000331">
    <property type="protein sequence ID" value="RXI00044.1"/>
    <property type="molecule type" value="Genomic_DNA"/>
</dbReference>
<keyword evidence="2" id="KW-1185">Reference proteome</keyword>
<reference evidence="1 2" key="1">
    <citation type="submission" date="2018-10" db="EMBL/GenBank/DDBJ databases">
        <title>A high-quality apple genome assembly.</title>
        <authorList>
            <person name="Hu J."/>
        </authorList>
    </citation>
    <scope>NUCLEOTIDE SEQUENCE [LARGE SCALE GENOMIC DNA]</scope>
    <source>
        <strain evidence="2">cv. HFTH1</strain>
        <tissue evidence="1">Young leaf</tissue>
    </source>
</reference>
<comment type="caution">
    <text evidence="1">The sequence shown here is derived from an EMBL/GenBank/DDBJ whole genome shotgun (WGS) entry which is preliminary data.</text>
</comment>
<gene>
    <name evidence="1" type="ORF">DVH24_030534</name>
</gene>
<organism evidence="1 2">
    <name type="scientific">Malus domestica</name>
    <name type="common">Apple</name>
    <name type="synonym">Pyrus malus</name>
    <dbReference type="NCBI Taxonomy" id="3750"/>
    <lineage>
        <taxon>Eukaryota</taxon>
        <taxon>Viridiplantae</taxon>
        <taxon>Streptophyta</taxon>
        <taxon>Embryophyta</taxon>
        <taxon>Tracheophyta</taxon>
        <taxon>Spermatophyta</taxon>
        <taxon>Magnoliopsida</taxon>
        <taxon>eudicotyledons</taxon>
        <taxon>Gunneridae</taxon>
        <taxon>Pentapetalae</taxon>
        <taxon>rosids</taxon>
        <taxon>fabids</taxon>
        <taxon>Rosales</taxon>
        <taxon>Rosaceae</taxon>
        <taxon>Amygdaloideae</taxon>
        <taxon>Maleae</taxon>
        <taxon>Malus</taxon>
    </lineage>
</organism>